<keyword evidence="9" id="KW-1185">Reference proteome</keyword>
<keyword evidence="4" id="KW-0255">Endonuclease</keyword>
<dbReference type="GO" id="GO:0003729">
    <property type="term" value="F:mRNA binding"/>
    <property type="evidence" value="ECO:0007669"/>
    <property type="project" value="InterPro"/>
</dbReference>
<dbReference type="EMBL" id="ACJN02000001">
    <property type="protein sequence ID" value="EFI35765.1"/>
    <property type="molecule type" value="Genomic_DNA"/>
</dbReference>
<name>D6SM54_9BACT</name>
<keyword evidence="2" id="KW-1277">Toxin-antitoxin system</keyword>
<evidence type="ECO:0000256" key="6">
    <source>
        <dbReference type="ARBA" id="ARBA00022884"/>
    </source>
</evidence>
<evidence type="ECO:0000313" key="8">
    <source>
        <dbReference type="EMBL" id="EFI35765.1"/>
    </source>
</evidence>
<reference evidence="8" key="1">
    <citation type="submission" date="2010-05" db="EMBL/GenBank/DDBJ databases">
        <title>The draft genome of Desulfonatronospira thiodismutans ASO3-1.</title>
        <authorList>
            <consortium name="US DOE Joint Genome Institute (JGI-PGF)"/>
            <person name="Lucas S."/>
            <person name="Copeland A."/>
            <person name="Lapidus A."/>
            <person name="Cheng J.-F."/>
            <person name="Bruce D."/>
            <person name="Goodwin L."/>
            <person name="Pitluck S."/>
            <person name="Chertkov O."/>
            <person name="Brettin T."/>
            <person name="Detter J.C."/>
            <person name="Han C."/>
            <person name="Land M.L."/>
            <person name="Hauser L."/>
            <person name="Kyrpides N."/>
            <person name="Mikhailova N."/>
            <person name="Muyzer G."/>
            <person name="Woyke T."/>
        </authorList>
    </citation>
    <scope>NUCLEOTIDE SEQUENCE [LARGE SCALE GENOMIC DNA]</scope>
    <source>
        <strain evidence="8">ASO3-1</strain>
    </source>
</reference>
<dbReference type="GO" id="GO:0016787">
    <property type="term" value="F:hydrolase activity"/>
    <property type="evidence" value="ECO:0007669"/>
    <property type="project" value="UniProtKB-KW"/>
</dbReference>
<evidence type="ECO:0000256" key="1">
    <source>
        <dbReference type="ARBA" id="ARBA00006620"/>
    </source>
</evidence>
<evidence type="ECO:0000256" key="2">
    <source>
        <dbReference type="ARBA" id="ARBA00022649"/>
    </source>
</evidence>
<accession>D6SM54</accession>
<dbReference type="Proteomes" id="UP000005496">
    <property type="component" value="Unassembled WGS sequence"/>
</dbReference>
<comment type="caution">
    <text evidence="8">The sequence shown here is derived from an EMBL/GenBank/DDBJ whole genome shotgun (WGS) entry which is preliminary data.</text>
</comment>
<organism evidence="8 9">
    <name type="scientific">Desulfonatronospira thiodismutans ASO3-1</name>
    <dbReference type="NCBI Taxonomy" id="555779"/>
    <lineage>
        <taxon>Bacteria</taxon>
        <taxon>Pseudomonadati</taxon>
        <taxon>Thermodesulfobacteriota</taxon>
        <taxon>Desulfovibrionia</taxon>
        <taxon>Desulfovibrionales</taxon>
        <taxon>Desulfonatronovibrionaceae</taxon>
        <taxon>Desulfonatronospira</taxon>
    </lineage>
</organism>
<keyword evidence="3" id="KW-0540">Nuclease</keyword>
<protein>
    <submittedName>
        <fullName evidence="8">YcfA family protein</fullName>
    </submittedName>
</protein>
<dbReference type="Pfam" id="PF07927">
    <property type="entry name" value="HicA_toxin"/>
    <property type="match status" value="1"/>
</dbReference>
<evidence type="ECO:0000256" key="5">
    <source>
        <dbReference type="ARBA" id="ARBA00022801"/>
    </source>
</evidence>
<evidence type="ECO:0000256" key="7">
    <source>
        <dbReference type="ARBA" id="ARBA00023016"/>
    </source>
</evidence>
<dbReference type="OrthoDB" id="121656at2"/>
<gene>
    <name evidence="8" type="ORF">Dthio_PD3196</name>
</gene>
<keyword evidence="7" id="KW-0346">Stress response</keyword>
<keyword evidence="6" id="KW-0694">RNA-binding</keyword>
<evidence type="ECO:0000313" key="9">
    <source>
        <dbReference type="Proteomes" id="UP000005496"/>
    </source>
</evidence>
<dbReference type="SUPFAM" id="SSF54786">
    <property type="entry name" value="YcfA/nrd intein domain"/>
    <property type="match status" value="1"/>
</dbReference>
<evidence type="ECO:0000256" key="3">
    <source>
        <dbReference type="ARBA" id="ARBA00022722"/>
    </source>
</evidence>
<dbReference type="RefSeq" id="WP_008868894.1">
    <property type="nucleotide sequence ID" value="NZ_ACJN02000001.1"/>
</dbReference>
<dbReference type="AlphaFoldDB" id="D6SM54"/>
<keyword evidence="5" id="KW-0378">Hydrolase</keyword>
<evidence type="ECO:0000256" key="4">
    <source>
        <dbReference type="ARBA" id="ARBA00022759"/>
    </source>
</evidence>
<comment type="similarity">
    <text evidence="1">Belongs to the HicA mRNA interferase family.</text>
</comment>
<dbReference type="GO" id="GO:0004519">
    <property type="term" value="F:endonuclease activity"/>
    <property type="evidence" value="ECO:0007669"/>
    <property type="project" value="UniProtKB-KW"/>
</dbReference>
<dbReference type="InterPro" id="IPR012933">
    <property type="entry name" value="HicA_mRNA_interferase"/>
</dbReference>
<proteinExistence type="inferred from homology"/>
<sequence length="80" mass="9108">MSTRKIVPVHHKTLIRLFELEGFTVKRQRGDHIIMTKPGINRPLVIKTSPGNVPTTHIRTNLTTAGISRTRYFELLDSLS</sequence>
<dbReference type="InterPro" id="IPR038570">
    <property type="entry name" value="HicA_sf"/>
</dbReference>
<dbReference type="Gene3D" id="3.30.920.30">
    <property type="entry name" value="Hypothetical protein"/>
    <property type="match status" value="1"/>
</dbReference>